<keyword evidence="2" id="KW-1185">Reference proteome</keyword>
<dbReference type="Proteomes" id="UP000515856">
    <property type="component" value="Chromosome"/>
</dbReference>
<protein>
    <submittedName>
        <fullName evidence="1">Uncharacterized protein</fullName>
    </submittedName>
</protein>
<reference evidence="1 2" key="1">
    <citation type="submission" date="2020-08" db="EMBL/GenBank/DDBJ databases">
        <authorList>
            <person name="Liu C."/>
            <person name="Sun Q."/>
        </authorList>
    </citation>
    <scope>NUCLEOTIDE SEQUENCE [LARGE SCALE GENOMIC DNA]</scope>
    <source>
        <strain evidence="1 2">NSJ-61</strain>
    </source>
</reference>
<sequence length="142" mass="17029">MKKNLEVTYVLKTTPAQFRYLKTEMNKTMQMYETICKEQCRCQKQYELSQRIKGYAKAYLPKMSPQEMKHMEDCIRTHSAYGLKHVIGSGFIWRGIHLFQMLMIPHTWMKEPIIFHAPILNSHLYEKNDQLYLHICFGRIHT</sequence>
<evidence type="ECO:0000313" key="2">
    <source>
        <dbReference type="Proteomes" id="UP000515856"/>
    </source>
</evidence>
<dbReference type="KEGG" id="ehn:H9Q80_15610"/>
<dbReference type="AlphaFoldDB" id="A0A7G9GLH4"/>
<name>A0A7G9GLH4_9FIRM</name>
<accession>A0A7G9GLH4</accession>
<organism evidence="1 2">
    <name type="scientific">[Eubacterium] hominis</name>
    <dbReference type="NCBI Taxonomy" id="2764325"/>
    <lineage>
        <taxon>Bacteria</taxon>
        <taxon>Bacillati</taxon>
        <taxon>Bacillota</taxon>
        <taxon>Erysipelotrichia</taxon>
        <taxon>Erysipelotrichales</taxon>
        <taxon>Erysipelotrichaceae</taxon>
        <taxon>Amedibacillus</taxon>
    </lineage>
</organism>
<dbReference type="RefSeq" id="WP_117452301.1">
    <property type="nucleotide sequence ID" value="NZ_CP060636.1"/>
</dbReference>
<gene>
    <name evidence="1" type="ORF">H9Q80_15610</name>
</gene>
<dbReference type="EMBL" id="CP060636">
    <property type="protein sequence ID" value="QNM11656.1"/>
    <property type="molecule type" value="Genomic_DNA"/>
</dbReference>
<proteinExistence type="predicted"/>
<evidence type="ECO:0000313" key="1">
    <source>
        <dbReference type="EMBL" id="QNM11656.1"/>
    </source>
</evidence>